<dbReference type="Gene3D" id="3.40.50.150">
    <property type="entry name" value="Vaccinia Virus protein VP39"/>
    <property type="match status" value="1"/>
</dbReference>
<comment type="catalytic activity">
    <reaction evidence="6">
        <text>a 2'-deoxyadenosine in DNA + S-adenosyl-L-methionine = an N(6)-methyl-2'-deoxyadenosine in DNA + S-adenosyl-L-homocysteine + H(+)</text>
        <dbReference type="Rhea" id="RHEA:15197"/>
        <dbReference type="Rhea" id="RHEA-COMP:12418"/>
        <dbReference type="Rhea" id="RHEA-COMP:12419"/>
        <dbReference type="ChEBI" id="CHEBI:15378"/>
        <dbReference type="ChEBI" id="CHEBI:57856"/>
        <dbReference type="ChEBI" id="CHEBI:59789"/>
        <dbReference type="ChEBI" id="CHEBI:90615"/>
        <dbReference type="ChEBI" id="CHEBI:90616"/>
        <dbReference type="EC" id="2.1.1.72"/>
    </reaction>
</comment>
<dbReference type="GO" id="GO:0043565">
    <property type="term" value="F:sequence-specific DNA binding"/>
    <property type="evidence" value="ECO:0007669"/>
    <property type="project" value="TreeGrafter"/>
</dbReference>
<dbReference type="GO" id="GO:0009307">
    <property type="term" value="P:DNA restriction-modification system"/>
    <property type="evidence" value="ECO:0007669"/>
    <property type="project" value="InterPro"/>
</dbReference>
<evidence type="ECO:0000256" key="6">
    <source>
        <dbReference type="ARBA" id="ARBA00047942"/>
    </source>
</evidence>
<dbReference type="NCBIfam" id="TIGR00571">
    <property type="entry name" value="dam"/>
    <property type="match status" value="1"/>
</dbReference>
<sequence length="228" mass="25753">MVFFHLRPERALLTDANSDLVTAFRGIRDQPTEVMRHLLLHEESHGTEHYRLTREANPPLLAERAARIIYLNRACFNGIYRVNRQGRFNVPMGDRKTIIYDTDDFQVLSEALQGAAIGSSDFEIAIDRAASGDLVFADPPYTVRHNNNGFIKYNETLFSWDDQERLAKTLARAVDRGAKVLATNAAHDSVRDLYAGHGFRLTEVSRFSAIAASGKNRRQYTEIVISSP</sequence>
<dbReference type="Gene3D" id="1.10.1020.10">
    <property type="entry name" value="Adenine-specific Methyltransferase, Domain 2"/>
    <property type="match status" value="1"/>
</dbReference>
<dbReference type="InterPro" id="IPR012263">
    <property type="entry name" value="M_m6A_EcoRV"/>
</dbReference>
<accession>A0A1G6ZY07</accession>
<comment type="similarity">
    <text evidence="1">Belongs to the N(4)/N(6)-methyltransferase family.</text>
</comment>
<dbReference type="Proteomes" id="UP000198949">
    <property type="component" value="Unassembled WGS sequence"/>
</dbReference>
<reference evidence="8" key="1">
    <citation type="submission" date="2016-10" db="EMBL/GenBank/DDBJ databases">
        <authorList>
            <person name="Varghese N."/>
            <person name="Submissions S."/>
        </authorList>
    </citation>
    <scope>NUCLEOTIDE SEQUENCE [LARGE SCALE GENOMIC DNA]</scope>
    <source>
        <strain evidence="8">CGMCC 4.3516</strain>
    </source>
</reference>
<dbReference type="InterPro" id="IPR002052">
    <property type="entry name" value="DNA_methylase_N6_adenine_CS"/>
</dbReference>
<evidence type="ECO:0000256" key="1">
    <source>
        <dbReference type="ARBA" id="ARBA00006594"/>
    </source>
</evidence>
<keyword evidence="3 7" id="KW-0489">Methyltransferase</keyword>
<name>A0A1G6ZY07_9ACTN</name>
<evidence type="ECO:0000256" key="2">
    <source>
        <dbReference type="ARBA" id="ARBA00011900"/>
    </source>
</evidence>
<dbReference type="InterPro" id="IPR023095">
    <property type="entry name" value="Ade_MeTrfase_dom_2"/>
</dbReference>
<dbReference type="PANTHER" id="PTHR30481">
    <property type="entry name" value="DNA ADENINE METHYLASE"/>
    <property type="match status" value="1"/>
</dbReference>
<dbReference type="EC" id="2.1.1.72" evidence="2"/>
<evidence type="ECO:0000256" key="4">
    <source>
        <dbReference type="ARBA" id="ARBA00022679"/>
    </source>
</evidence>
<dbReference type="InterPro" id="IPR012327">
    <property type="entry name" value="MeTrfase_D12"/>
</dbReference>
<dbReference type="SUPFAM" id="SSF53335">
    <property type="entry name" value="S-adenosyl-L-methionine-dependent methyltransferases"/>
    <property type="match status" value="1"/>
</dbReference>
<dbReference type="AlphaFoldDB" id="A0A1G6ZY07"/>
<evidence type="ECO:0000256" key="3">
    <source>
        <dbReference type="ARBA" id="ARBA00022603"/>
    </source>
</evidence>
<dbReference type="PROSITE" id="PS00092">
    <property type="entry name" value="N6_MTASE"/>
    <property type="match status" value="1"/>
</dbReference>
<dbReference type="STRING" id="58114.SAMN05216270_11211"/>
<dbReference type="PANTHER" id="PTHR30481:SF3">
    <property type="entry name" value="DNA ADENINE METHYLASE"/>
    <property type="match status" value="1"/>
</dbReference>
<dbReference type="GO" id="GO:0032259">
    <property type="term" value="P:methylation"/>
    <property type="evidence" value="ECO:0007669"/>
    <property type="project" value="UniProtKB-KW"/>
</dbReference>
<keyword evidence="4" id="KW-0808">Transferase</keyword>
<organism evidence="7 8">
    <name type="scientific">Glycomyces harbinensis</name>
    <dbReference type="NCBI Taxonomy" id="58114"/>
    <lineage>
        <taxon>Bacteria</taxon>
        <taxon>Bacillati</taxon>
        <taxon>Actinomycetota</taxon>
        <taxon>Actinomycetes</taxon>
        <taxon>Glycomycetales</taxon>
        <taxon>Glycomycetaceae</taxon>
        <taxon>Glycomyces</taxon>
    </lineage>
</organism>
<keyword evidence="8" id="KW-1185">Reference proteome</keyword>
<keyword evidence="5" id="KW-0949">S-adenosyl-L-methionine</keyword>
<evidence type="ECO:0000256" key="5">
    <source>
        <dbReference type="ARBA" id="ARBA00022691"/>
    </source>
</evidence>
<dbReference type="InterPro" id="IPR029063">
    <property type="entry name" value="SAM-dependent_MTases_sf"/>
</dbReference>
<proteinExistence type="inferred from homology"/>
<evidence type="ECO:0000313" key="7">
    <source>
        <dbReference type="EMBL" id="SDE07127.1"/>
    </source>
</evidence>
<dbReference type="GO" id="GO:0009007">
    <property type="term" value="F:site-specific DNA-methyltransferase (adenine-specific) activity"/>
    <property type="evidence" value="ECO:0007669"/>
    <property type="project" value="UniProtKB-EC"/>
</dbReference>
<dbReference type="Pfam" id="PF02086">
    <property type="entry name" value="MethyltransfD12"/>
    <property type="match status" value="1"/>
</dbReference>
<protein>
    <recommendedName>
        <fullName evidence="2">site-specific DNA-methyltransferase (adenine-specific)</fullName>
        <ecNumber evidence="2">2.1.1.72</ecNumber>
    </recommendedName>
</protein>
<dbReference type="GO" id="GO:1904047">
    <property type="term" value="F:S-adenosyl-L-methionine binding"/>
    <property type="evidence" value="ECO:0007669"/>
    <property type="project" value="TreeGrafter"/>
</dbReference>
<gene>
    <name evidence="7" type="ORF">SAMN05216270_11211</name>
</gene>
<dbReference type="EMBL" id="FNAD01000012">
    <property type="protein sequence ID" value="SDE07127.1"/>
    <property type="molecule type" value="Genomic_DNA"/>
</dbReference>
<dbReference type="PIRSF" id="PIRSF000398">
    <property type="entry name" value="M_m6A_EcoRV"/>
    <property type="match status" value="1"/>
</dbReference>
<dbReference type="GO" id="GO:0006298">
    <property type="term" value="P:mismatch repair"/>
    <property type="evidence" value="ECO:0007669"/>
    <property type="project" value="TreeGrafter"/>
</dbReference>
<evidence type="ECO:0000313" key="8">
    <source>
        <dbReference type="Proteomes" id="UP000198949"/>
    </source>
</evidence>